<accession>A0A9D2EJ35</accession>
<reference evidence="12" key="2">
    <citation type="submission" date="2021-04" db="EMBL/GenBank/DDBJ databases">
        <authorList>
            <person name="Gilroy R."/>
        </authorList>
    </citation>
    <scope>NUCLEOTIDE SEQUENCE</scope>
    <source>
        <strain evidence="12">CHK179-28034</strain>
    </source>
</reference>
<evidence type="ECO:0000313" key="13">
    <source>
        <dbReference type="Proteomes" id="UP000824049"/>
    </source>
</evidence>
<dbReference type="PANTHER" id="PTHR30040:SF2">
    <property type="entry name" value="FAD:PROTEIN FMN TRANSFERASE"/>
    <property type="match status" value="1"/>
</dbReference>
<comment type="caution">
    <text evidence="12">The sequence shown here is derived from an EMBL/GenBank/DDBJ whole genome shotgun (WGS) entry which is preliminary data.</text>
</comment>
<reference evidence="12" key="1">
    <citation type="journal article" date="2021" name="PeerJ">
        <title>Extensive microbial diversity within the chicken gut microbiome revealed by metagenomics and culture.</title>
        <authorList>
            <person name="Gilroy R."/>
            <person name="Ravi A."/>
            <person name="Getino M."/>
            <person name="Pursley I."/>
            <person name="Horton D.L."/>
            <person name="Alikhan N.F."/>
            <person name="Baker D."/>
            <person name="Gharbi K."/>
            <person name="Hall N."/>
            <person name="Watson M."/>
            <person name="Adriaenssens E.M."/>
            <person name="Foster-Nyarko E."/>
            <person name="Jarju S."/>
            <person name="Secka A."/>
            <person name="Antonio M."/>
            <person name="Oren A."/>
            <person name="Chaudhuri R.R."/>
            <person name="La Ragione R."/>
            <person name="Hildebrand F."/>
            <person name="Pallen M.J."/>
        </authorList>
    </citation>
    <scope>NUCLEOTIDE SEQUENCE</scope>
    <source>
        <strain evidence="12">CHK179-28034</strain>
    </source>
</reference>
<keyword evidence="5 10" id="KW-0479">Metal-binding</keyword>
<dbReference type="GO" id="GO:0046872">
    <property type="term" value="F:metal ion binding"/>
    <property type="evidence" value="ECO:0007669"/>
    <property type="project" value="UniProtKB-UniRule"/>
</dbReference>
<keyword evidence="4 10" id="KW-0808">Transferase</keyword>
<feature type="binding site" evidence="11">
    <location>
        <position position="325"/>
    </location>
    <ligand>
        <name>Mg(2+)</name>
        <dbReference type="ChEBI" id="CHEBI:18420"/>
    </ligand>
</feature>
<evidence type="ECO:0000256" key="4">
    <source>
        <dbReference type="ARBA" id="ARBA00022679"/>
    </source>
</evidence>
<dbReference type="Pfam" id="PF02424">
    <property type="entry name" value="ApbE"/>
    <property type="match status" value="1"/>
</dbReference>
<name>A0A9D2EJ35_9FIRM</name>
<evidence type="ECO:0000256" key="6">
    <source>
        <dbReference type="ARBA" id="ARBA00022827"/>
    </source>
</evidence>
<comment type="similarity">
    <text evidence="10">Belongs to the ApbE family.</text>
</comment>
<keyword evidence="7 10" id="KW-0460">Magnesium</keyword>
<dbReference type="InterPro" id="IPR003374">
    <property type="entry name" value="ApbE-like_sf"/>
</dbReference>
<evidence type="ECO:0000256" key="7">
    <source>
        <dbReference type="ARBA" id="ARBA00022842"/>
    </source>
</evidence>
<dbReference type="PANTHER" id="PTHR30040">
    <property type="entry name" value="THIAMINE BIOSYNTHESIS LIPOPROTEIN APBE"/>
    <property type="match status" value="1"/>
</dbReference>
<comment type="catalytic activity">
    <reaction evidence="9 10">
        <text>L-threonyl-[protein] + FAD = FMN-L-threonyl-[protein] + AMP + H(+)</text>
        <dbReference type="Rhea" id="RHEA:36847"/>
        <dbReference type="Rhea" id="RHEA-COMP:11060"/>
        <dbReference type="Rhea" id="RHEA-COMP:11061"/>
        <dbReference type="ChEBI" id="CHEBI:15378"/>
        <dbReference type="ChEBI" id="CHEBI:30013"/>
        <dbReference type="ChEBI" id="CHEBI:57692"/>
        <dbReference type="ChEBI" id="CHEBI:74257"/>
        <dbReference type="ChEBI" id="CHEBI:456215"/>
        <dbReference type="EC" id="2.7.1.180"/>
    </reaction>
</comment>
<keyword evidence="3 10" id="KW-0285">Flavoprotein</keyword>
<evidence type="ECO:0000256" key="9">
    <source>
        <dbReference type="ARBA" id="ARBA00048540"/>
    </source>
</evidence>
<evidence type="ECO:0000256" key="10">
    <source>
        <dbReference type="PIRNR" id="PIRNR006268"/>
    </source>
</evidence>
<dbReference type="Proteomes" id="UP000824049">
    <property type="component" value="Unassembled WGS sequence"/>
</dbReference>
<evidence type="ECO:0000256" key="1">
    <source>
        <dbReference type="ARBA" id="ARBA00011955"/>
    </source>
</evidence>
<sequence>MEQIRKNRLHIFRHWHTKRNGIMFPKGVRAITPVLVMGVLLSLSGCAAKTQNGKETETFSATNFVMDTVLQETVYGQTDVTQEIADRLTEIETGQLSWREEDSEVAQINARCAKGERVAMSEDFYNWTKVSLDLAERSGGAFDPTIGNLTRLWNIEGENPVVPEKNKIDETLTHVGYRYINIEDEDRGISMEQGCTLDLGAVGKGIGCDVIRDYLEQQQDVSGAVIAVGGSILAYGDKPDGTDWNVAIQDPEKEDGEYMGVLSLPGTVCVSTSGDYEKYFVQDGKRYHHILDPSTGYPSESGLSSVTVVCPDEGEWENYAGLLSDGLCTACFVLGEEKGMELLEQYGMEGVFIDKDKNVTVTDGLRDAFELLNEDYTVK</sequence>
<evidence type="ECO:0000256" key="2">
    <source>
        <dbReference type="ARBA" id="ARBA00016337"/>
    </source>
</evidence>
<gene>
    <name evidence="12" type="ORF">H9968_00050</name>
</gene>
<dbReference type="InterPro" id="IPR024932">
    <property type="entry name" value="ApbE"/>
</dbReference>
<dbReference type="GO" id="GO:0016740">
    <property type="term" value="F:transferase activity"/>
    <property type="evidence" value="ECO:0007669"/>
    <property type="project" value="UniProtKB-UniRule"/>
</dbReference>
<evidence type="ECO:0000256" key="5">
    <source>
        <dbReference type="ARBA" id="ARBA00022723"/>
    </source>
</evidence>
<feature type="binding site" evidence="11">
    <location>
        <position position="329"/>
    </location>
    <ligand>
        <name>Mg(2+)</name>
        <dbReference type="ChEBI" id="CHEBI:18420"/>
    </ligand>
</feature>
<keyword evidence="6 10" id="KW-0274">FAD</keyword>
<dbReference type="EMBL" id="DXBR01000001">
    <property type="protein sequence ID" value="HIZ38310.1"/>
    <property type="molecule type" value="Genomic_DNA"/>
</dbReference>
<evidence type="ECO:0000256" key="8">
    <source>
        <dbReference type="ARBA" id="ARBA00031306"/>
    </source>
</evidence>
<dbReference type="AlphaFoldDB" id="A0A9D2EJ35"/>
<evidence type="ECO:0000256" key="11">
    <source>
        <dbReference type="PIRSR" id="PIRSR006268-2"/>
    </source>
</evidence>
<protein>
    <recommendedName>
        <fullName evidence="2 10">FAD:protein FMN transferase</fullName>
        <ecNumber evidence="1 10">2.7.1.180</ecNumber>
    </recommendedName>
    <alternativeName>
        <fullName evidence="8 10">Flavin transferase</fullName>
    </alternativeName>
</protein>
<comment type="cofactor">
    <cofactor evidence="11">
        <name>Mg(2+)</name>
        <dbReference type="ChEBI" id="CHEBI:18420"/>
    </cofactor>
    <cofactor evidence="11">
        <name>Mn(2+)</name>
        <dbReference type="ChEBI" id="CHEBI:29035"/>
    </cofactor>
    <text evidence="11">Magnesium. Can also use manganese.</text>
</comment>
<dbReference type="PIRSF" id="PIRSF006268">
    <property type="entry name" value="ApbE"/>
    <property type="match status" value="1"/>
</dbReference>
<dbReference type="EC" id="2.7.1.180" evidence="1 10"/>
<dbReference type="SUPFAM" id="SSF143631">
    <property type="entry name" value="ApbE-like"/>
    <property type="match status" value="1"/>
</dbReference>
<proteinExistence type="inferred from homology"/>
<evidence type="ECO:0000313" key="12">
    <source>
        <dbReference type="EMBL" id="HIZ38310.1"/>
    </source>
</evidence>
<dbReference type="Gene3D" id="3.10.520.10">
    <property type="entry name" value="ApbE-like domains"/>
    <property type="match status" value="1"/>
</dbReference>
<evidence type="ECO:0000256" key="3">
    <source>
        <dbReference type="ARBA" id="ARBA00022630"/>
    </source>
</evidence>
<organism evidence="12 13">
    <name type="scientific">Candidatus Anaerobutyricum stercoris</name>
    <dbReference type="NCBI Taxonomy" id="2838457"/>
    <lineage>
        <taxon>Bacteria</taxon>
        <taxon>Bacillati</taxon>
        <taxon>Bacillota</taxon>
        <taxon>Clostridia</taxon>
        <taxon>Lachnospirales</taxon>
        <taxon>Lachnospiraceae</taxon>
        <taxon>Anaerobutyricum</taxon>
    </lineage>
</organism>
<feature type="binding site" evidence="11">
    <location>
        <position position="201"/>
    </location>
    <ligand>
        <name>Mg(2+)</name>
        <dbReference type="ChEBI" id="CHEBI:18420"/>
    </ligand>
</feature>